<dbReference type="InterPro" id="IPR051786">
    <property type="entry name" value="ASN_synthetase/amidase"/>
</dbReference>
<dbReference type="PIRSF" id="PIRSF001589">
    <property type="entry name" value="Asn_synthetase_glu-h"/>
    <property type="match status" value="1"/>
</dbReference>
<dbReference type="CDD" id="cd01991">
    <property type="entry name" value="Asn_synthase_B_C"/>
    <property type="match status" value="1"/>
</dbReference>
<comment type="pathway">
    <text evidence="1">Amino-acid biosynthesis; L-asparagine biosynthesis; L-asparagine from L-aspartate (L-Gln route): step 1/1.</text>
</comment>
<dbReference type="InterPro" id="IPR033738">
    <property type="entry name" value="AsnB_N"/>
</dbReference>
<dbReference type="NCBIfam" id="TIGR01536">
    <property type="entry name" value="asn_synth_AEB"/>
    <property type="match status" value="1"/>
</dbReference>
<evidence type="ECO:0000259" key="8">
    <source>
        <dbReference type="PROSITE" id="PS51278"/>
    </source>
</evidence>
<keyword evidence="6" id="KW-0315">Glutamine amidotransferase</keyword>
<dbReference type="InterPro" id="IPR029055">
    <property type="entry name" value="Ntn_hydrolases_N"/>
</dbReference>
<dbReference type="CDD" id="cd00712">
    <property type="entry name" value="AsnB"/>
    <property type="match status" value="1"/>
</dbReference>
<dbReference type="PANTHER" id="PTHR43284">
    <property type="entry name" value="ASPARAGINE SYNTHETASE (GLUTAMINE-HYDROLYZING)"/>
    <property type="match status" value="1"/>
</dbReference>
<keyword evidence="9" id="KW-0436">Ligase</keyword>
<evidence type="ECO:0000256" key="2">
    <source>
        <dbReference type="ARBA" id="ARBA00005752"/>
    </source>
</evidence>
<dbReference type="GO" id="GO:0004066">
    <property type="term" value="F:asparagine synthase (glutamine-hydrolyzing) activity"/>
    <property type="evidence" value="ECO:0007669"/>
    <property type="project" value="UniProtKB-EC"/>
</dbReference>
<comment type="catalytic activity">
    <reaction evidence="7">
        <text>L-aspartate + L-glutamine + ATP + H2O = L-asparagine + L-glutamate + AMP + diphosphate + H(+)</text>
        <dbReference type="Rhea" id="RHEA:12228"/>
        <dbReference type="ChEBI" id="CHEBI:15377"/>
        <dbReference type="ChEBI" id="CHEBI:15378"/>
        <dbReference type="ChEBI" id="CHEBI:29985"/>
        <dbReference type="ChEBI" id="CHEBI:29991"/>
        <dbReference type="ChEBI" id="CHEBI:30616"/>
        <dbReference type="ChEBI" id="CHEBI:33019"/>
        <dbReference type="ChEBI" id="CHEBI:58048"/>
        <dbReference type="ChEBI" id="CHEBI:58359"/>
        <dbReference type="ChEBI" id="CHEBI:456215"/>
        <dbReference type="EC" id="6.3.5.4"/>
    </reaction>
</comment>
<dbReference type="PANTHER" id="PTHR43284:SF1">
    <property type="entry name" value="ASPARAGINE SYNTHETASE"/>
    <property type="match status" value="1"/>
</dbReference>
<dbReference type="Proteomes" id="UP000664349">
    <property type="component" value="Unassembled WGS sequence"/>
</dbReference>
<dbReference type="Gene3D" id="3.60.20.10">
    <property type="entry name" value="Glutamine Phosphoribosylpyrophosphate, subunit 1, domain 1"/>
    <property type="match status" value="1"/>
</dbReference>
<proteinExistence type="inferred from homology"/>
<feature type="domain" description="Glutamine amidotransferase type-2" evidence="8">
    <location>
        <begin position="2"/>
        <end position="246"/>
    </location>
</feature>
<dbReference type="SUPFAM" id="SSF56235">
    <property type="entry name" value="N-terminal nucleophile aminohydrolases (Ntn hydrolases)"/>
    <property type="match status" value="1"/>
</dbReference>
<evidence type="ECO:0000256" key="1">
    <source>
        <dbReference type="ARBA" id="ARBA00005187"/>
    </source>
</evidence>
<dbReference type="PROSITE" id="PS51278">
    <property type="entry name" value="GATASE_TYPE_2"/>
    <property type="match status" value="1"/>
</dbReference>
<name>A0ABS3GTJ7_9NEIS</name>
<evidence type="ECO:0000256" key="6">
    <source>
        <dbReference type="ARBA" id="ARBA00022962"/>
    </source>
</evidence>
<dbReference type="EC" id="6.3.5.4" evidence="3"/>
<evidence type="ECO:0000313" key="9">
    <source>
        <dbReference type="EMBL" id="MBO0418376.1"/>
    </source>
</evidence>
<dbReference type="GeneID" id="58561710"/>
<protein>
    <recommendedName>
        <fullName evidence="3">asparagine synthase (glutamine-hydrolyzing)</fullName>
        <ecNumber evidence="3">6.3.5.4</ecNumber>
    </recommendedName>
</protein>
<evidence type="ECO:0000256" key="7">
    <source>
        <dbReference type="ARBA" id="ARBA00048741"/>
    </source>
</evidence>
<evidence type="ECO:0000256" key="4">
    <source>
        <dbReference type="ARBA" id="ARBA00022741"/>
    </source>
</evidence>
<dbReference type="InterPro" id="IPR014729">
    <property type="entry name" value="Rossmann-like_a/b/a_fold"/>
</dbReference>
<keyword evidence="4" id="KW-0547">Nucleotide-binding</keyword>
<dbReference type="InterPro" id="IPR006426">
    <property type="entry name" value="Asn_synth_AEB"/>
</dbReference>
<reference evidence="9 10" key="1">
    <citation type="submission" date="2021-03" db="EMBL/GenBank/DDBJ databases">
        <title>First Case of infection caused by Chromobacterium haemolyticum derived from water in China.</title>
        <authorList>
            <person name="Chen J."/>
            <person name="Liu C."/>
        </authorList>
    </citation>
    <scope>NUCLEOTIDE SEQUENCE [LARGE SCALE GENOMIC DNA]</scope>
    <source>
        <strain evidence="9 10">WJ-5</strain>
    </source>
</reference>
<dbReference type="Pfam" id="PF00733">
    <property type="entry name" value="Asn_synthase"/>
    <property type="match status" value="1"/>
</dbReference>
<gene>
    <name evidence="9" type="primary">asnB</name>
    <name evidence="9" type="ORF">J1C50_22965</name>
</gene>
<organism evidence="9 10">
    <name type="scientific">Chromobacterium haemolyticum</name>
    <dbReference type="NCBI Taxonomy" id="394935"/>
    <lineage>
        <taxon>Bacteria</taxon>
        <taxon>Pseudomonadati</taxon>
        <taxon>Pseudomonadota</taxon>
        <taxon>Betaproteobacteria</taxon>
        <taxon>Neisseriales</taxon>
        <taxon>Chromobacteriaceae</taxon>
        <taxon>Chromobacterium</taxon>
    </lineage>
</organism>
<dbReference type="InterPro" id="IPR017932">
    <property type="entry name" value="GATase_2_dom"/>
</dbReference>
<dbReference type="Gene3D" id="3.40.50.620">
    <property type="entry name" value="HUPs"/>
    <property type="match status" value="1"/>
</dbReference>
<dbReference type="RefSeq" id="WP_052052042.1">
    <property type="nucleotide sequence ID" value="NZ_AP019312.1"/>
</dbReference>
<keyword evidence="10" id="KW-1185">Reference proteome</keyword>
<evidence type="ECO:0000313" key="10">
    <source>
        <dbReference type="Proteomes" id="UP000664349"/>
    </source>
</evidence>
<sequence>MCGIFGIFGASALDLSRAQRMSQVLRHRGPDDEGFLVLNRQEALALKGEDTPAEVAEALQLASSITDLAGAGEYTGFLGHRRLSILDLSARGHQPMQYRERYWIVFNGEIYNYIELREELVECGYRFESHSDTEVILAAYDKWGVDCQNKFNGMWGFVLYDRATNSVFISRDRFGVKPLYFFQAEGVFAFASEPKAILETGCIGPSPNLAYIDEYLRTGPDESTDRTAFQNIRRLNPSHYVHCSLDDLIHGRFVQRQYWKLNPNPSRETFNTERAQEYAATYRQILEDAVRLRLRADVTVGSALSGGLDSSSIVYLVNKIHREQGIVDKQETFSCVYSKPEEKHCDESEYIDDLAKALAVKSHKIEPCWESVPSEHDLVTWAMDTPFANSSMSGWHTYKLVQAHQIKVTLEGQGADEQMSGYLGYIYIYLSTLSLGDLIKEARAFQKVPGTTKHVLAGVVFNVLNKLGLYALSNGLYKKITKSQHNLARCLNERLAADSMTGLVNLLHYGDRVSMAHSIESRMPFLDYRLAEFLASVPACYKMHNGWTKYLARLAFDGLLPDHICWRRDKMGWPVPEKLWMTGPLKSWFWSTVNESNLVEYFLQQRGIALESDQLPTSFYYLNLAAWQKKFSVEFER</sequence>
<dbReference type="EMBL" id="JAFLRD010000032">
    <property type="protein sequence ID" value="MBO0418376.1"/>
    <property type="molecule type" value="Genomic_DNA"/>
</dbReference>
<evidence type="ECO:0000256" key="3">
    <source>
        <dbReference type="ARBA" id="ARBA00012737"/>
    </source>
</evidence>
<dbReference type="SUPFAM" id="SSF52402">
    <property type="entry name" value="Adenine nucleotide alpha hydrolases-like"/>
    <property type="match status" value="1"/>
</dbReference>
<comment type="caution">
    <text evidence="9">The sequence shown here is derived from an EMBL/GenBank/DDBJ whole genome shotgun (WGS) entry which is preliminary data.</text>
</comment>
<accession>A0ABS3GTJ7</accession>
<dbReference type="InterPro" id="IPR001962">
    <property type="entry name" value="Asn_synthase"/>
</dbReference>
<keyword evidence="5" id="KW-0067">ATP-binding</keyword>
<comment type="similarity">
    <text evidence="2">Belongs to the asparagine synthetase family.</text>
</comment>
<dbReference type="Pfam" id="PF13537">
    <property type="entry name" value="GATase_7"/>
    <property type="match status" value="1"/>
</dbReference>
<evidence type="ECO:0000256" key="5">
    <source>
        <dbReference type="ARBA" id="ARBA00022840"/>
    </source>
</evidence>